<comment type="caution">
    <text evidence="1">The sequence shown here is derived from an EMBL/GenBank/DDBJ whole genome shotgun (WGS) entry which is preliminary data.</text>
</comment>
<organism evidence="1 2">
    <name type="scientific">Clostridium tyrobutyricum DIVETGP</name>
    <dbReference type="NCBI Taxonomy" id="1408889"/>
    <lineage>
        <taxon>Bacteria</taxon>
        <taxon>Bacillati</taxon>
        <taxon>Bacillota</taxon>
        <taxon>Clostridia</taxon>
        <taxon>Eubacteriales</taxon>
        <taxon>Clostridiaceae</taxon>
        <taxon>Clostridium</taxon>
    </lineage>
</organism>
<proteinExistence type="predicted"/>
<keyword evidence="2" id="KW-1185">Reference proteome</keyword>
<dbReference type="GeneID" id="29419127"/>
<evidence type="ECO:0000313" key="2">
    <source>
        <dbReference type="Proteomes" id="UP000019482"/>
    </source>
</evidence>
<protein>
    <submittedName>
        <fullName evidence="1">Uncharacterized protein</fullName>
    </submittedName>
</protein>
<dbReference type="RefSeq" id="WP_017751075.1">
    <property type="nucleotide sequence ID" value="NZ_CBXI010000044.1"/>
</dbReference>
<gene>
    <name evidence="1" type="ORF">CTDIVETGP_2717</name>
</gene>
<name>W6NLE0_CLOTY</name>
<sequence length="159" mass="18608">MDTNKKRFLKNICKYCVSNYMVSNSSPIMSSLIYHICKFLDMDSMAVQGIVTLHINEFSSKSFAHCFNVCDGIIIDASIYEYALINRRISHIIPMYIVDSIPYNISYTVQNEIPVDYRFKFSNKFVNNIINEIKFVDDIYLGKFNLIDDAKKKNLFYCR</sequence>
<dbReference type="OrthoDB" id="1919439at2"/>
<evidence type="ECO:0000313" key="1">
    <source>
        <dbReference type="EMBL" id="CDL92647.1"/>
    </source>
</evidence>
<accession>W6NLE0</accession>
<dbReference type="EMBL" id="CBXI010000044">
    <property type="protein sequence ID" value="CDL92647.1"/>
    <property type="molecule type" value="Genomic_DNA"/>
</dbReference>
<reference evidence="1 2" key="1">
    <citation type="journal article" date="2015" name="Genome Announc.">
        <title>Draft Genome Sequence of Clostridium tyrobutyricum Strain DIVETGP, Isolated from Cow's Milk for Grana Padano Production.</title>
        <authorList>
            <person name="Soggiu A."/>
            <person name="Piras C."/>
            <person name="Gaiarsa S."/>
            <person name="Sassera D."/>
            <person name="Roncada P."/>
            <person name="Bendixen E."/>
            <person name="Brasca M."/>
            <person name="Bonizzi L."/>
        </authorList>
    </citation>
    <scope>NUCLEOTIDE SEQUENCE [LARGE SCALE GENOMIC DNA]</scope>
    <source>
        <strain evidence="1 2">DIVETGP</strain>
    </source>
</reference>
<dbReference type="Proteomes" id="UP000019482">
    <property type="component" value="Unassembled WGS sequence"/>
</dbReference>
<dbReference type="AlphaFoldDB" id="W6NLE0"/>